<dbReference type="PIRSF" id="PIRSF018637">
    <property type="entry name" value="TrmK"/>
    <property type="match status" value="1"/>
</dbReference>
<dbReference type="PANTHER" id="PTHR38451:SF1">
    <property type="entry name" value="TRNA (ADENINE(22)-N(1))-METHYLTRANSFERASE"/>
    <property type="match status" value="1"/>
</dbReference>
<dbReference type="GO" id="GO:0032259">
    <property type="term" value="P:methylation"/>
    <property type="evidence" value="ECO:0007669"/>
    <property type="project" value="UniProtKB-KW"/>
</dbReference>
<organism evidence="1 2">
    <name type="scientific">Fructilactobacillus myrtifloralis</name>
    <dbReference type="NCBI Taxonomy" id="2940301"/>
    <lineage>
        <taxon>Bacteria</taxon>
        <taxon>Bacillati</taxon>
        <taxon>Bacillota</taxon>
        <taxon>Bacilli</taxon>
        <taxon>Lactobacillales</taxon>
        <taxon>Lactobacillaceae</taxon>
        <taxon>Fructilactobacillus</taxon>
    </lineage>
</organism>
<proteinExistence type="predicted"/>
<accession>A0ABY5BQR5</accession>
<keyword evidence="1" id="KW-0808">Transferase</keyword>
<dbReference type="RefSeq" id="WP_252750283.1">
    <property type="nucleotide sequence ID" value="NZ_CP097116.1"/>
</dbReference>
<reference evidence="1" key="1">
    <citation type="submission" date="2022-05" db="EMBL/GenBank/DDBJ databases">
        <authorList>
            <person name="Oliphant S.A."/>
            <person name="Watson-Haigh N.S."/>
            <person name="Sumby K.M."/>
            <person name="Gardner J.M."/>
            <person name="Jiranek V."/>
        </authorList>
    </citation>
    <scope>NUCLEOTIDE SEQUENCE</scope>
    <source>
        <strain evidence="1">KI16_H9</strain>
    </source>
</reference>
<evidence type="ECO:0000313" key="2">
    <source>
        <dbReference type="Proteomes" id="UP001056707"/>
    </source>
</evidence>
<keyword evidence="1" id="KW-0489">Methyltransferase</keyword>
<protein>
    <submittedName>
        <fullName evidence="1">Class I SAM-dependent methyltransferase</fullName>
    </submittedName>
</protein>
<gene>
    <name evidence="1" type="ORF">M3M35_01610</name>
</gene>
<dbReference type="Pfam" id="PF04816">
    <property type="entry name" value="TrmK"/>
    <property type="match status" value="1"/>
</dbReference>
<dbReference type="PANTHER" id="PTHR38451">
    <property type="entry name" value="TRNA (ADENINE(22)-N(1))-METHYLTRANSFERASE"/>
    <property type="match status" value="1"/>
</dbReference>
<name>A0ABY5BQR5_9LACO</name>
<dbReference type="InterPro" id="IPR006901">
    <property type="entry name" value="TrmK"/>
</dbReference>
<evidence type="ECO:0000313" key="1">
    <source>
        <dbReference type="EMBL" id="USS85388.1"/>
    </source>
</evidence>
<dbReference type="SUPFAM" id="SSF53335">
    <property type="entry name" value="S-adenosyl-L-methionine-dependent methyltransferases"/>
    <property type="match status" value="1"/>
</dbReference>
<dbReference type="Gene3D" id="1.10.287.1890">
    <property type="match status" value="1"/>
</dbReference>
<sequence length="234" mass="26184">MTIQHLSKRLQAVAALVPSVPKLADIGSDHAYLPAYLLQRQVIETAIAGEVRPGPLANAQREITKLGLEEVMQARLGNGLAVLDPDEHVDVIVIAGMGGELITEILTRGQAQLRQHPVLVLQPNVDENVLRRWLQANHYQITAEQLVEDAGHFYEMLRAEFVPNPPALTKTELDFGPYLVRERSAIFRHKWQERLHKSELILRQLQASKKQPATKIAAMQARITAIQEVLNDKG</sequence>
<dbReference type="GO" id="GO:0008168">
    <property type="term" value="F:methyltransferase activity"/>
    <property type="evidence" value="ECO:0007669"/>
    <property type="project" value="UniProtKB-KW"/>
</dbReference>
<dbReference type="InterPro" id="IPR029063">
    <property type="entry name" value="SAM-dependent_MTases_sf"/>
</dbReference>
<dbReference type="EMBL" id="CP097116">
    <property type="protein sequence ID" value="USS85388.1"/>
    <property type="molecule type" value="Genomic_DNA"/>
</dbReference>
<keyword evidence="2" id="KW-1185">Reference proteome</keyword>
<dbReference type="Proteomes" id="UP001056707">
    <property type="component" value="Chromosome"/>
</dbReference>
<dbReference type="Gene3D" id="3.40.50.150">
    <property type="entry name" value="Vaccinia Virus protein VP39"/>
    <property type="match status" value="1"/>
</dbReference>